<dbReference type="Gene3D" id="3.40.50.150">
    <property type="entry name" value="Vaccinia Virus protein VP39"/>
    <property type="match status" value="1"/>
</dbReference>
<evidence type="ECO:0000259" key="1">
    <source>
        <dbReference type="Pfam" id="PF13649"/>
    </source>
</evidence>
<sequence length="202" mass="23149">MFNAKSHWEDIYQKKKPNEVSWTQEIPQTSIDFFKSFKLSKDSSIIDIGGGESKLVDYLLAQGYNNITVLDISKNAIEKAKKRIGENSDKVKWIVSDINEFMPENSFDFWHDRAVFHFLTSKKNISTYAKMVSDYATNFVVGTFSTDGPTKCSGLDICQYDEMSITKTFETSNFKIVESKRVDHKTPFGTIQNFIFCSFTST</sequence>
<dbReference type="InterPro" id="IPR041698">
    <property type="entry name" value="Methyltransf_25"/>
</dbReference>
<evidence type="ECO:0000313" key="2">
    <source>
        <dbReference type="EMBL" id="SUZ63462.1"/>
    </source>
</evidence>
<name>A0A381P933_9ZZZZ</name>
<dbReference type="EMBL" id="UINC01000916">
    <property type="protein sequence ID" value="SUZ63462.1"/>
    <property type="molecule type" value="Genomic_DNA"/>
</dbReference>
<protein>
    <recommendedName>
        <fullName evidence="1">Methyltransferase domain-containing protein</fullName>
    </recommendedName>
</protein>
<organism evidence="2">
    <name type="scientific">marine metagenome</name>
    <dbReference type="NCBI Taxonomy" id="408172"/>
    <lineage>
        <taxon>unclassified sequences</taxon>
        <taxon>metagenomes</taxon>
        <taxon>ecological metagenomes</taxon>
    </lineage>
</organism>
<dbReference type="PANTHER" id="PTHR12843:SF5">
    <property type="entry name" value="EEF1A LYSINE METHYLTRANSFERASE 2"/>
    <property type="match status" value="1"/>
</dbReference>
<dbReference type="SUPFAM" id="SSF53335">
    <property type="entry name" value="S-adenosyl-L-methionine-dependent methyltransferases"/>
    <property type="match status" value="1"/>
</dbReference>
<dbReference type="CDD" id="cd02440">
    <property type="entry name" value="AdoMet_MTases"/>
    <property type="match status" value="1"/>
</dbReference>
<reference evidence="2" key="1">
    <citation type="submission" date="2018-05" db="EMBL/GenBank/DDBJ databases">
        <authorList>
            <person name="Lanie J.A."/>
            <person name="Ng W.-L."/>
            <person name="Kazmierczak K.M."/>
            <person name="Andrzejewski T.M."/>
            <person name="Davidsen T.M."/>
            <person name="Wayne K.J."/>
            <person name="Tettelin H."/>
            <person name="Glass J.I."/>
            <person name="Rusch D."/>
            <person name="Podicherti R."/>
            <person name="Tsui H.-C.T."/>
            <person name="Winkler M.E."/>
        </authorList>
    </citation>
    <scope>NUCLEOTIDE SEQUENCE</scope>
</reference>
<dbReference type="PANTHER" id="PTHR12843">
    <property type="entry name" value="PROTEIN-LYSINE N-METHYLTRANSFERASE METTL10"/>
    <property type="match status" value="1"/>
</dbReference>
<gene>
    <name evidence="2" type="ORF">METZ01_LOCUS16316</name>
</gene>
<accession>A0A381P933</accession>
<dbReference type="AlphaFoldDB" id="A0A381P933"/>
<feature type="domain" description="Methyltransferase" evidence="1">
    <location>
        <begin position="45"/>
        <end position="129"/>
    </location>
</feature>
<proteinExistence type="predicted"/>
<dbReference type="InterPro" id="IPR029063">
    <property type="entry name" value="SAM-dependent_MTases_sf"/>
</dbReference>
<dbReference type="Pfam" id="PF13649">
    <property type="entry name" value="Methyltransf_25"/>
    <property type="match status" value="1"/>
</dbReference>